<dbReference type="Proteomes" id="UP000184339">
    <property type="component" value="Unassembled WGS sequence"/>
</dbReference>
<dbReference type="STRING" id="551987.SAMN05192549_102395"/>
<dbReference type="PANTHER" id="PTHR36503">
    <property type="entry name" value="BLR2520 PROTEIN"/>
    <property type="match status" value="1"/>
</dbReference>
<dbReference type="OrthoDB" id="2719609at2"/>
<dbReference type="PROSITE" id="PS51819">
    <property type="entry name" value="VOC"/>
    <property type="match status" value="1"/>
</dbReference>
<dbReference type="SUPFAM" id="SSF54593">
    <property type="entry name" value="Glyoxalase/Bleomycin resistance protein/Dihydroxybiphenyl dioxygenase"/>
    <property type="match status" value="1"/>
</dbReference>
<reference evidence="3" key="1">
    <citation type="submission" date="2016-11" db="EMBL/GenBank/DDBJ databases">
        <authorList>
            <person name="Varghese N."/>
            <person name="Submissions S."/>
        </authorList>
    </citation>
    <scope>NUCLEOTIDE SEQUENCE [LARGE SCALE GENOMIC DNA]</scope>
    <source>
        <strain evidence="3">Sac-22</strain>
    </source>
</reference>
<dbReference type="InterPro" id="IPR029068">
    <property type="entry name" value="Glyas_Bleomycin-R_OHBP_Dase"/>
</dbReference>
<keyword evidence="2" id="KW-0560">Oxidoreductase</keyword>
<sequence>MQLGAFSLSLAVKDLAASRAFYEKLGFTQFGGNPAQNWLIMKNGDHVIGLYQGMFPNNMLTFNPGWDQNAQALDGFTDVREIQRQLKSQGVTFQAEADETTTGPASFIVLDPDGNPVLFDQHL</sequence>
<dbReference type="Gene3D" id="3.10.180.10">
    <property type="entry name" value="2,3-Dihydroxybiphenyl 1,2-Dioxygenase, domain 1"/>
    <property type="match status" value="1"/>
</dbReference>
<evidence type="ECO:0000313" key="3">
    <source>
        <dbReference type="Proteomes" id="UP000184339"/>
    </source>
</evidence>
<organism evidence="2 3">
    <name type="scientific">Duganella sacchari</name>
    <dbReference type="NCBI Taxonomy" id="551987"/>
    <lineage>
        <taxon>Bacteria</taxon>
        <taxon>Pseudomonadati</taxon>
        <taxon>Pseudomonadota</taxon>
        <taxon>Betaproteobacteria</taxon>
        <taxon>Burkholderiales</taxon>
        <taxon>Oxalobacteraceae</taxon>
        <taxon>Telluria group</taxon>
        <taxon>Duganella</taxon>
    </lineage>
</organism>
<dbReference type="InterPro" id="IPR037523">
    <property type="entry name" value="VOC_core"/>
</dbReference>
<protein>
    <submittedName>
        <fullName evidence="2">Glyoxalase/Bleomycin resistance protein/Dioxygenase superfamily protein</fullName>
    </submittedName>
</protein>
<dbReference type="GO" id="GO:0051213">
    <property type="term" value="F:dioxygenase activity"/>
    <property type="evidence" value="ECO:0007669"/>
    <property type="project" value="UniProtKB-KW"/>
</dbReference>
<dbReference type="AlphaFoldDB" id="A0A1M7LA81"/>
<dbReference type="InterPro" id="IPR004360">
    <property type="entry name" value="Glyas_Fos-R_dOase_dom"/>
</dbReference>
<evidence type="ECO:0000259" key="1">
    <source>
        <dbReference type="PROSITE" id="PS51819"/>
    </source>
</evidence>
<accession>A0A1M7LA81</accession>
<dbReference type="Pfam" id="PF00903">
    <property type="entry name" value="Glyoxalase"/>
    <property type="match status" value="1"/>
</dbReference>
<gene>
    <name evidence="2" type="ORF">SAMN05192549_102395</name>
</gene>
<name>A0A1M7LA81_9BURK</name>
<dbReference type="PANTHER" id="PTHR36503:SF1">
    <property type="entry name" value="BLR2520 PROTEIN"/>
    <property type="match status" value="1"/>
</dbReference>
<keyword evidence="3" id="KW-1185">Reference proteome</keyword>
<keyword evidence="2" id="KW-0223">Dioxygenase</keyword>
<evidence type="ECO:0000313" key="2">
    <source>
        <dbReference type="EMBL" id="SHM74790.1"/>
    </source>
</evidence>
<feature type="domain" description="VOC" evidence="1">
    <location>
        <begin position="4"/>
        <end position="122"/>
    </location>
</feature>
<proteinExistence type="predicted"/>
<dbReference type="EMBL" id="FRCX01000002">
    <property type="protein sequence ID" value="SHM74790.1"/>
    <property type="molecule type" value="Genomic_DNA"/>
</dbReference>
<dbReference type="CDD" id="cd06587">
    <property type="entry name" value="VOC"/>
    <property type="match status" value="1"/>
</dbReference>